<keyword evidence="2 5" id="KW-0436">Ligase</keyword>
<gene>
    <name evidence="5" type="ORF">FIV46_08355</name>
</gene>
<dbReference type="PANTHER" id="PTHR43201">
    <property type="entry name" value="ACYL-COA SYNTHETASE"/>
    <property type="match status" value="1"/>
</dbReference>
<evidence type="ECO:0000259" key="4">
    <source>
        <dbReference type="Pfam" id="PF13193"/>
    </source>
</evidence>
<proteinExistence type="inferred from homology"/>
<evidence type="ECO:0000259" key="3">
    <source>
        <dbReference type="Pfam" id="PF00501"/>
    </source>
</evidence>
<dbReference type="InterPro" id="IPR020845">
    <property type="entry name" value="AMP-binding_CS"/>
</dbReference>
<dbReference type="Proteomes" id="UP000319148">
    <property type="component" value="Unassembled WGS sequence"/>
</dbReference>
<dbReference type="Gene3D" id="3.40.50.12780">
    <property type="entry name" value="N-terminal domain of ligase-like"/>
    <property type="match status" value="1"/>
</dbReference>
<dbReference type="Pfam" id="PF00501">
    <property type="entry name" value="AMP-binding"/>
    <property type="match status" value="1"/>
</dbReference>
<dbReference type="PROSITE" id="PS00455">
    <property type="entry name" value="AMP_BINDING"/>
    <property type="match status" value="1"/>
</dbReference>
<dbReference type="InterPro" id="IPR000873">
    <property type="entry name" value="AMP-dep_synth/lig_dom"/>
</dbReference>
<evidence type="ECO:0000256" key="2">
    <source>
        <dbReference type="ARBA" id="ARBA00022598"/>
    </source>
</evidence>
<accession>A0A501PKY6</accession>
<feature type="domain" description="AMP-binding enzyme C-terminal" evidence="4">
    <location>
        <begin position="472"/>
        <end position="548"/>
    </location>
</feature>
<comment type="similarity">
    <text evidence="1">Belongs to the ATP-dependent AMP-binding enzyme family.</text>
</comment>
<dbReference type="AlphaFoldDB" id="A0A501PKY6"/>
<name>A0A501PKY6_9PROT</name>
<dbReference type="SUPFAM" id="SSF56801">
    <property type="entry name" value="Acetyl-CoA synthetase-like"/>
    <property type="match status" value="1"/>
</dbReference>
<dbReference type="GO" id="GO:0031956">
    <property type="term" value="F:medium-chain fatty acid-CoA ligase activity"/>
    <property type="evidence" value="ECO:0007669"/>
    <property type="project" value="TreeGrafter"/>
</dbReference>
<organism evidence="5 6">
    <name type="scientific">Emcibacter nanhaiensis</name>
    <dbReference type="NCBI Taxonomy" id="1505037"/>
    <lineage>
        <taxon>Bacteria</taxon>
        <taxon>Pseudomonadati</taxon>
        <taxon>Pseudomonadota</taxon>
        <taxon>Alphaproteobacteria</taxon>
        <taxon>Emcibacterales</taxon>
        <taxon>Emcibacteraceae</taxon>
        <taxon>Emcibacter</taxon>
    </lineage>
</organism>
<dbReference type="RefSeq" id="WP_139940384.1">
    <property type="nucleotide sequence ID" value="NZ_JBHSYP010000008.1"/>
</dbReference>
<dbReference type="Gene3D" id="3.30.300.30">
    <property type="match status" value="1"/>
</dbReference>
<comment type="caution">
    <text evidence="5">The sequence shown here is derived from an EMBL/GenBank/DDBJ whole genome shotgun (WGS) entry which is preliminary data.</text>
</comment>
<dbReference type="InterPro" id="IPR042099">
    <property type="entry name" value="ANL_N_sf"/>
</dbReference>
<evidence type="ECO:0000256" key="1">
    <source>
        <dbReference type="ARBA" id="ARBA00006432"/>
    </source>
</evidence>
<dbReference type="Pfam" id="PF13193">
    <property type="entry name" value="AMP-binding_C"/>
    <property type="match status" value="1"/>
</dbReference>
<feature type="domain" description="AMP-dependent synthetase/ligase" evidence="3">
    <location>
        <begin position="40"/>
        <end position="422"/>
    </location>
</feature>
<dbReference type="PANTHER" id="PTHR43201:SF5">
    <property type="entry name" value="MEDIUM-CHAIN ACYL-COA LIGASE ACSF2, MITOCHONDRIAL"/>
    <property type="match status" value="1"/>
</dbReference>
<dbReference type="InterPro" id="IPR045851">
    <property type="entry name" value="AMP-bd_C_sf"/>
</dbReference>
<dbReference type="GO" id="GO:0006631">
    <property type="term" value="P:fatty acid metabolic process"/>
    <property type="evidence" value="ECO:0007669"/>
    <property type="project" value="TreeGrafter"/>
</dbReference>
<sequence>MSEPDIFGPGGDYEITRIEQDGYSGPAFKKVWPSLRHLYDHAAAYGDRPFLVFEGKRYSYGEFFGEVRELAHLLQERYAVSPGDRVAIIMQNNPQWLTAFAAVTGLGAIAVAVNSWGRGEELQQALNHVSPKLVFIDPRRLDRLLGEGPVKCDLIVGGTDQDQVAGYPGYHTLLKEVEDGDNWPTPCPSTDDPALIMFTSGTTGNARGALFRHGAIAQSLKNLAFSGYMVGGAIYQKMLKAGITPDPTMDFQPTALLAFPLFHVAASHAVFLMNLQIGGRIIMVPKWDVGEVLSLVEKEGITSLSGVPAMMWDVLHHPDRNNHNLDSLVALGIGGAPETPDGVARLQAAFPRTVLGTGYGMTEVGGTIATNTGDDYLNRALSAGRILPSVQIRVIDDQGHNLPTGECGEILIRSAAAFDGYWDDPEATAAMMQDGWLHSGDFGYVDKEGFIFITGRIKDMVLSGGENISCAELEHLLQEHDQIREVAAFGLPDDRLGEIPAVAIIPSPGSSLSESDVQDYVAAHLAHFKVPKQVIFTDQPFPRTALGKIIKPDLLKQLGL</sequence>
<evidence type="ECO:0000313" key="5">
    <source>
        <dbReference type="EMBL" id="TPD60727.1"/>
    </source>
</evidence>
<evidence type="ECO:0000313" key="6">
    <source>
        <dbReference type="Proteomes" id="UP000319148"/>
    </source>
</evidence>
<dbReference type="InterPro" id="IPR025110">
    <property type="entry name" value="AMP-bd_C"/>
</dbReference>
<dbReference type="EMBL" id="VFIY01000006">
    <property type="protein sequence ID" value="TPD60727.1"/>
    <property type="molecule type" value="Genomic_DNA"/>
</dbReference>
<protein>
    <submittedName>
        <fullName evidence="5">Acyl--CoA ligase</fullName>
    </submittedName>
</protein>
<reference evidence="6" key="1">
    <citation type="submission" date="2019-06" db="EMBL/GenBank/DDBJ databases">
        <title>The complete genome of Emcibacter congregatus ZYLT.</title>
        <authorList>
            <person name="Zhao Z."/>
        </authorList>
    </citation>
    <scope>NUCLEOTIDE SEQUENCE [LARGE SCALE GENOMIC DNA]</scope>
    <source>
        <strain evidence="6">MCCC 1A06723</strain>
    </source>
</reference>
<keyword evidence="6" id="KW-1185">Reference proteome</keyword>
<dbReference type="OrthoDB" id="9803968at2"/>